<proteinExistence type="predicted"/>
<evidence type="ECO:0000313" key="1">
    <source>
        <dbReference type="EMBL" id="QOL19432.1"/>
    </source>
</evidence>
<sequence>MLTYFTTHTTYIRPSLLAKHKRFFILISFSYLIVCPSISADAIPPEESTGYLPRAWTPPGELTPEEQAQQILDAINDAISSSAGTSSNSSNSVITSIVPPLIVPKPILSLPVATTEQQVLSPTLVTVKALEQAGPAPTTLAYQAKYKELQSLWKATVNGKSLTAGYEVFFQQDDLPTGSTAIQKSSDDPYGTHTPAPDEVHESVEALSSGNLTSNAIQALMLRYLADNPKIDIPVNCISAASVMITDASENAVKINDALLKSAMLDPALDAFTKKNRSMYASIIRLDGAGKGQYVIVTLDKHGNVSLIDPALAQKSYDKKLLAQIVSTLNKQRKATDLKYVAAETDSVVYTGLNGKDSDNTRSGLYAFAYWAAFMSVDKLDAYQSVNGAATEETSPLDSYDSINLSAVYSKKVKQTPSIKNSTAFELDLREWLRTQVSFD</sequence>
<evidence type="ECO:0000313" key="2">
    <source>
        <dbReference type="Proteomes" id="UP000594001"/>
    </source>
</evidence>
<dbReference type="AlphaFoldDB" id="A0A7L9RSA1"/>
<organism evidence="1 2">
    <name type="scientific">Candidatus Bodocaedibacter vickermanii</name>
    <dbReference type="NCBI Taxonomy" id="2741701"/>
    <lineage>
        <taxon>Bacteria</taxon>
        <taxon>Pseudomonadati</taxon>
        <taxon>Pseudomonadota</taxon>
        <taxon>Alphaproteobacteria</taxon>
        <taxon>Holosporales</taxon>
        <taxon>Candidatus Paracaedibacteraceae</taxon>
        <taxon>Candidatus Bodocaedibacter</taxon>
    </lineage>
</organism>
<keyword evidence="2" id="KW-1185">Reference proteome</keyword>
<name>A0A7L9RSA1_9PROT</name>
<gene>
    <name evidence="1" type="ORF">CPBP_00184</name>
</gene>
<protein>
    <submittedName>
        <fullName evidence="1">Uncharacterized protein</fullName>
    </submittedName>
</protein>
<reference evidence="1 2" key="1">
    <citation type="submission" date="2020-06" db="EMBL/GenBank/DDBJ databases">
        <title>The endosymbiont of the kinetoplastid Bodo saltans is a Paracaedibacter-like alpha-proteobacterium possessing a putative toxin-antitoxin system.</title>
        <authorList>
            <person name="Midha S."/>
            <person name="Rigden D.J."/>
            <person name="Siozios S."/>
            <person name="Hurst G.D.D."/>
            <person name="Jackson A.P."/>
        </authorList>
    </citation>
    <scope>NUCLEOTIDE SEQUENCE [LARGE SCALE GENOMIC DNA]</scope>
    <source>
        <strain evidence="1">Lake Konstanz</strain>
    </source>
</reference>
<dbReference type="KEGG" id="pbal:CPBP_00184"/>
<accession>A0A7L9RSA1</accession>
<dbReference type="RefSeq" id="WP_350332186.1">
    <property type="nucleotide sequence ID" value="NZ_CP054719.1"/>
</dbReference>
<dbReference type="EMBL" id="CP054719">
    <property type="protein sequence ID" value="QOL19432.1"/>
    <property type="molecule type" value="Genomic_DNA"/>
</dbReference>
<dbReference type="Proteomes" id="UP000594001">
    <property type="component" value="Chromosome"/>
</dbReference>